<proteinExistence type="predicted"/>
<name>A0A6C0KV69_9ZZZZ</name>
<protein>
    <submittedName>
        <fullName evidence="1">Uncharacterized protein</fullName>
    </submittedName>
</protein>
<sequence length="101" mass="11583">MELKSTADRVTETIRIVRKLTESLQLDAESPEIAELRQHMNTYIRTGETWKGIVDFSRWGREAHCVFPKYKNQTVEVTLKVIKQNPDSTHTGQPGIPSETN</sequence>
<organism evidence="1">
    <name type="scientific">viral metagenome</name>
    <dbReference type="NCBI Taxonomy" id="1070528"/>
    <lineage>
        <taxon>unclassified sequences</taxon>
        <taxon>metagenomes</taxon>
        <taxon>organismal metagenomes</taxon>
    </lineage>
</organism>
<evidence type="ECO:0000313" key="1">
    <source>
        <dbReference type="EMBL" id="QHU21882.1"/>
    </source>
</evidence>
<accession>A0A6C0KV69</accession>
<reference evidence="1" key="1">
    <citation type="journal article" date="2020" name="Nature">
        <title>Giant virus diversity and host interactions through global metagenomics.</title>
        <authorList>
            <person name="Schulz F."/>
            <person name="Roux S."/>
            <person name="Paez-Espino D."/>
            <person name="Jungbluth S."/>
            <person name="Walsh D.A."/>
            <person name="Denef V.J."/>
            <person name="McMahon K.D."/>
            <person name="Konstantinidis K.T."/>
            <person name="Eloe-Fadrosh E.A."/>
            <person name="Kyrpides N.C."/>
            <person name="Woyke T."/>
        </authorList>
    </citation>
    <scope>NUCLEOTIDE SEQUENCE</scope>
    <source>
        <strain evidence="1">GVMAG-S-3300013286-35</strain>
    </source>
</reference>
<dbReference type="EMBL" id="MN740993">
    <property type="protein sequence ID" value="QHU21882.1"/>
    <property type="molecule type" value="Genomic_DNA"/>
</dbReference>
<dbReference type="AlphaFoldDB" id="A0A6C0KV69"/>